<dbReference type="EMBL" id="CAJVPY010066450">
    <property type="protein sequence ID" value="CAG8825421.1"/>
    <property type="molecule type" value="Genomic_DNA"/>
</dbReference>
<proteinExistence type="predicted"/>
<reference evidence="4" key="1">
    <citation type="submission" date="2021-06" db="EMBL/GenBank/DDBJ databases">
        <authorList>
            <person name="Kallberg Y."/>
            <person name="Tangrot J."/>
            <person name="Rosling A."/>
        </authorList>
    </citation>
    <scope>NUCLEOTIDE SEQUENCE</scope>
    <source>
        <strain evidence="4">MA453B</strain>
    </source>
</reference>
<dbReference type="Gene3D" id="4.10.60.10">
    <property type="entry name" value="Zinc finger, CCHC-type"/>
    <property type="match status" value="1"/>
</dbReference>
<feature type="non-terminal residue" evidence="4">
    <location>
        <position position="1"/>
    </location>
</feature>
<feature type="region of interest" description="Disordered" evidence="2">
    <location>
        <begin position="1"/>
        <end position="20"/>
    </location>
</feature>
<evidence type="ECO:0000256" key="2">
    <source>
        <dbReference type="SAM" id="MobiDB-lite"/>
    </source>
</evidence>
<gene>
    <name evidence="4" type="ORF">DERYTH_LOCUS27899</name>
</gene>
<comment type="caution">
    <text evidence="4">The sequence shown here is derived from an EMBL/GenBank/DDBJ whole genome shotgun (WGS) entry which is preliminary data.</text>
</comment>
<dbReference type="PROSITE" id="PS50158">
    <property type="entry name" value="ZF_CCHC"/>
    <property type="match status" value="1"/>
</dbReference>
<dbReference type="InterPro" id="IPR001878">
    <property type="entry name" value="Znf_CCHC"/>
</dbReference>
<dbReference type="AlphaFoldDB" id="A0A9N9PGV3"/>
<evidence type="ECO:0000259" key="3">
    <source>
        <dbReference type="PROSITE" id="PS50158"/>
    </source>
</evidence>
<dbReference type="InterPro" id="IPR036875">
    <property type="entry name" value="Znf_CCHC_sf"/>
</dbReference>
<dbReference type="Proteomes" id="UP000789405">
    <property type="component" value="Unassembled WGS sequence"/>
</dbReference>
<dbReference type="Pfam" id="PF00098">
    <property type="entry name" value="zf-CCHC"/>
    <property type="match status" value="1"/>
</dbReference>
<protein>
    <submittedName>
        <fullName evidence="4">17031_t:CDS:1</fullName>
    </submittedName>
</protein>
<organism evidence="4 5">
    <name type="scientific">Dentiscutata erythropus</name>
    <dbReference type="NCBI Taxonomy" id="1348616"/>
    <lineage>
        <taxon>Eukaryota</taxon>
        <taxon>Fungi</taxon>
        <taxon>Fungi incertae sedis</taxon>
        <taxon>Mucoromycota</taxon>
        <taxon>Glomeromycotina</taxon>
        <taxon>Glomeromycetes</taxon>
        <taxon>Diversisporales</taxon>
        <taxon>Gigasporaceae</taxon>
        <taxon>Dentiscutata</taxon>
    </lineage>
</organism>
<keyword evidence="1" id="KW-0862">Zinc</keyword>
<sequence length="117" mass="13665">INKSNNGYEKSKNEKTNHYFQKTRINNVQTTEQPQKGKCYSCGQIGHFAKECPRRKGKESYNRVQSIYKNYNGKQRKTFVRKYCSYCGKDNGYHTKTCPNNNANYYEGKRAKGPTPM</sequence>
<dbReference type="SUPFAM" id="SSF57756">
    <property type="entry name" value="Retrovirus zinc finger-like domains"/>
    <property type="match status" value="1"/>
</dbReference>
<keyword evidence="1" id="KW-0479">Metal-binding</keyword>
<name>A0A9N9PGV3_9GLOM</name>
<feature type="domain" description="CCHC-type" evidence="3">
    <location>
        <begin position="38"/>
        <end position="54"/>
    </location>
</feature>
<evidence type="ECO:0000256" key="1">
    <source>
        <dbReference type="PROSITE-ProRule" id="PRU00047"/>
    </source>
</evidence>
<accession>A0A9N9PGV3</accession>
<dbReference type="GO" id="GO:0003676">
    <property type="term" value="F:nucleic acid binding"/>
    <property type="evidence" value="ECO:0007669"/>
    <property type="project" value="InterPro"/>
</dbReference>
<dbReference type="SMART" id="SM00343">
    <property type="entry name" value="ZnF_C2HC"/>
    <property type="match status" value="1"/>
</dbReference>
<dbReference type="GO" id="GO:0008270">
    <property type="term" value="F:zinc ion binding"/>
    <property type="evidence" value="ECO:0007669"/>
    <property type="project" value="UniProtKB-KW"/>
</dbReference>
<feature type="non-terminal residue" evidence="4">
    <location>
        <position position="117"/>
    </location>
</feature>
<evidence type="ECO:0000313" key="4">
    <source>
        <dbReference type="EMBL" id="CAG8825421.1"/>
    </source>
</evidence>
<dbReference type="OrthoDB" id="2492628at2759"/>
<evidence type="ECO:0000313" key="5">
    <source>
        <dbReference type="Proteomes" id="UP000789405"/>
    </source>
</evidence>
<keyword evidence="1" id="KW-0863">Zinc-finger</keyword>
<keyword evidence="5" id="KW-1185">Reference proteome</keyword>